<sequence length="267" mass="29701">MTDAAAQAERLRERIDTDHGLRLRDGSWLDLAHIREVHTVAVSLEDLSGIATTTADLVRAGRLPAANLPWTVSQHDLRTIGELLARPAELILYLRRRTDVETTQKFDAVDELDLFLHLYESGLYLEPDPVRIARELPQFGPPTVAARRRRAAERASVLASRTNRLDAWYFHQQALETSKTGQDSPVWAATMWALAGSWTSALTAANSSRSLGSVRGPPGPGHGRRRGRRGRRATRRPRRRALSAHRAWTASQPGPVHRDCARAAGPR</sequence>
<evidence type="ECO:0000313" key="2">
    <source>
        <dbReference type="EMBL" id="MDT0484633.1"/>
    </source>
</evidence>
<accession>A0ABU2VH56</accession>
<feature type="region of interest" description="Disordered" evidence="1">
    <location>
        <begin position="207"/>
        <end position="267"/>
    </location>
</feature>
<organism evidence="2 3">
    <name type="scientific">Streptomyces doebereineriae</name>
    <dbReference type="NCBI Taxonomy" id="3075528"/>
    <lineage>
        <taxon>Bacteria</taxon>
        <taxon>Bacillati</taxon>
        <taxon>Actinomycetota</taxon>
        <taxon>Actinomycetes</taxon>
        <taxon>Kitasatosporales</taxon>
        <taxon>Streptomycetaceae</taxon>
        <taxon>Streptomyces</taxon>
    </lineage>
</organism>
<dbReference type="EMBL" id="JAVREZ010000012">
    <property type="protein sequence ID" value="MDT0484633.1"/>
    <property type="molecule type" value="Genomic_DNA"/>
</dbReference>
<gene>
    <name evidence="2" type="ORF">RNB18_31365</name>
</gene>
<evidence type="ECO:0000313" key="3">
    <source>
        <dbReference type="Proteomes" id="UP001183824"/>
    </source>
</evidence>
<dbReference type="Proteomes" id="UP001183824">
    <property type="component" value="Unassembled WGS sequence"/>
</dbReference>
<evidence type="ECO:0000256" key="1">
    <source>
        <dbReference type="SAM" id="MobiDB-lite"/>
    </source>
</evidence>
<name>A0ABU2VH56_9ACTN</name>
<proteinExistence type="predicted"/>
<keyword evidence="3" id="KW-1185">Reference proteome</keyword>
<feature type="compositionally biased region" description="Basic residues" evidence="1">
    <location>
        <begin position="222"/>
        <end position="243"/>
    </location>
</feature>
<comment type="caution">
    <text evidence="2">The sequence shown here is derived from an EMBL/GenBank/DDBJ whole genome shotgun (WGS) entry which is preliminary data.</text>
</comment>
<reference evidence="3" key="1">
    <citation type="submission" date="2023-07" db="EMBL/GenBank/DDBJ databases">
        <title>30 novel species of actinomycetes from the DSMZ collection.</title>
        <authorList>
            <person name="Nouioui I."/>
        </authorList>
    </citation>
    <scope>NUCLEOTIDE SEQUENCE [LARGE SCALE GENOMIC DNA]</scope>
    <source>
        <strain evidence="3">DSM 41640</strain>
    </source>
</reference>
<dbReference type="RefSeq" id="WP_311717488.1">
    <property type="nucleotide sequence ID" value="NZ_JAVREZ010000012.1"/>
</dbReference>
<protein>
    <submittedName>
        <fullName evidence="2">Uncharacterized protein</fullName>
    </submittedName>
</protein>